<dbReference type="EC" id="3.2.2.28" evidence="5"/>
<feature type="domain" description="Uracil-DNA glycosylase-like" evidence="4">
    <location>
        <begin position="17"/>
        <end position="175"/>
    </location>
</feature>
<name>A0ABM8TGZ4_9BURK</name>
<dbReference type="SUPFAM" id="SSF52141">
    <property type="entry name" value="Uracil-DNA glycosylase-like"/>
    <property type="match status" value="1"/>
</dbReference>
<keyword evidence="1" id="KW-0227">DNA damage</keyword>
<evidence type="ECO:0000313" key="5">
    <source>
        <dbReference type="EMBL" id="CAG2145802.1"/>
    </source>
</evidence>
<dbReference type="CDD" id="cd10028">
    <property type="entry name" value="UDG-F2_TDG_MUG"/>
    <property type="match status" value="1"/>
</dbReference>
<comment type="caution">
    <text evidence="5">The sequence shown here is derived from an EMBL/GenBank/DDBJ whole genome shotgun (WGS) entry which is preliminary data.</text>
</comment>
<evidence type="ECO:0000259" key="4">
    <source>
        <dbReference type="SMART" id="SM00986"/>
    </source>
</evidence>
<sequence>MKHPQVAPTHGPSGPLPDIMKPGLSAVFCGLNPGLRAAASGHHFAGHGNRFWRVIHLAGITERELEPVDDRQLLSYGYGLATAVSRPTASAAALSHKEYVDASLRLIIKLERFHPACVAFLGKAAYAAMTSQRVVSWGPQRRRMGGAWVWVLPNPSGRNRAFSLANLVGAYSEFRATVESQIRCGESPQCAEVNGLR</sequence>
<reference evidence="5 6" key="1">
    <citation type="submission" date="2021-03" db="EMBL/GenBank/DDBJ databases">
        <authorList>
            <person name="Peeters C."/>
        </authorList>
    </citation>
    <scope>NUCLEOTIDE SEQUENCE [LARGE SCALE GENOMIC DNA]</scope>
    <source>
        <strain evidence="5 6">LMG 26411</strain>
    </source>
</reference>
<protein>
    <submittedName>
        <fullName evidence="5">G/U mismatch-specific DNA glycosylase</fullName>
        <ecNumber evidence="5">3.2.2.28</ecNumber>
    </submittedName>
</protein>
<dbReference type="SMART" id="SM00986">
    <property type="entry name" value="UDG"/>
    <property type="match status" value="1"/>
</dbReference>
<dbReference type="InterPro" id="IPR015637">
    <property type="entry name" value="MUG/TDG"/>
</dbReference>
<dbReference type="EMBL" id="CAJPVI010000015">
    <property type="protein sequence ID" value="CAG2145802.1"/>
    <property type="molecule type" value="Genomic_DNA"/>
</dbReference>
<gene>
    <name evidence="5" type="primary">mug</name>
    <name evidence="5" type="ORF">LMG26411_02809</name>
</gene>
<evidence type="ECO:0000256" key="1">
    <source>
        <dbReference type="ARBA" id="ARBA00022763"/>
    </source>
</evidence>
<dbReference type="PANTHER" id="PTHR12159">
    <property type="entry name" value="G/T AND G/U MISMATCH-SPECIFIC DNA GLYCOSYLASE"/>
    <property type="match status" value="1"/>
</dbReference>
<dbReference type="Proteomes" id="UP000672657">
    <property type="component" value="Unassembled WGS sequence"/>
</dbReference>
<dbReference type="GO" id="GO:0016798">
    <property type="term" value="F:hydrolase activity, acting on glycosyl bonds"/>
    <property type="evidence" value="ECO:0007669"/>
    <property type="project" value="UniProtKB-KW"/>
</dbReference>
<evidence type="ECO:0000256" key="2">
    <source>
        <dbReference type="ARBA" id="ARBA00022801"/>
    </source>
</evidence>
<organism evidence="5 6">
    <name type="scientific">Cupriavidus numazuensis</name>
    <dbReference type="NCBI Taxonomy" id="221992"/>
    <lineage>
        <taxon>Bacteria</taxon>
        <taxon>Pseudomonadati</taxon>
        <taxon>Pseudomonadota</taxon>
        <taxon>Betaproteobacteria</taxon>
        <taxon>Burkholderiales</taxon>
        <taxon>Burkholderiaceae</taxon>
        <taxon>Cupriavidus</taxon>
    </lineage>
</organism>
<keyword evidence="3" id="KW-0234">DNA repair</keyword>
<dbReference type="InterPro" id="IPR036895">
    <property type="entry name" value="Uracil-DNA_glycosylase-like_sf"/>
</dbReference>
<dbReference type="SMART" id="SM00987">
    <property type="entry name" value="UreE_C"/>
    <property type="match status" value="1"/>
</dbReference>
<dbReference type="RefSeq" id="WP_211953871.1">
    <property type="nucleotide sequence ID" value="NZ_JBHSDX010000008.1"/>
</dbReference>
<keyword evidence="2 5" id="KW-0378">Hydrolase</keyword>
<accession>A0ABM8TGZ4</accession>
<evidence type="ECO:0000313" key="6">
    <source>
        <dbReference type="Proteomes" id="UP000672657"/>
    </source>
</evidence>
<dbReference type="InterPro" id="IPR005122">
    <property type="entry name" value="Uracil-DNA_glycosylase-like"/>
</dbReference>
<evidence type="ECO:0000256" key="3">
    <source>
        <dbReference type="ARBA" id="ARBA00023204"/>
    </source>
</evidence>
<dbReference type="NCBIfam" id="NF007570">
    <property type="entry name" value="PRK10201.1"/>
    <property type="match status" value="1"/>
</dbReference>
<keyword evidence="5" id="KW-0326">Glycosidase</keyword>
<dbReference type="PANTHER" id="PTHR12159:SF9">
    <property type="entry name" value="G_T MISMATCH-SPECIFIC THYMINE DNA GLYCOSYLASE"/>
    <property type="match status" value="1"/>
</dbReference>
<keyword evidence="6" id="KW-1185">Reference proteome</keyword>
<proteinExistence type="predicted"/>
<dbReference type="Gene3D" id="3.40.470.10">
    <property type="entry name" value="Uracil-DNA glycosylase-like domain"/>
    <property type="match status" value="1"/>
</dbReference>
<dbReference type="Pfam" id="PF03167">
    <property type="entry name" value="UDG"/>
    <property type="match status" value="1"/>
</dbReference>